<dbReference type="InterPro" id="IPR036195">
    <property type="entry name" value="AbfB_ABD_sf"/>
</dbReference>
<sequence>MPEISPDPERGPDRPAPTAEEPAWRPTPHGARHPAEPPSFTGSPAPWLSGAAPDGERLPGTRRLWLAGGLAVAVLVTTAIAVLDQRTDVASWDRANRTVSDTEPPLPPGDFTTASGEAATPAGEPTPSSARASGSAPTGQASPKSSARGSDNMGAPGTTGPSKAAPSSKPPASRPSSTPSPKSVRSVNYPDRYWHLRHGYVRLDEVTADSPADIRRDADFTVVAGLGNASCYSFATADGGYLRHRDFVLRADRDDGSALFERDATFCPRTSAYSGAVMLESLNYPGRYLRHRNFRLRLEAYDNSRLFRADSAFRVVDGLA</sequence>
<reference evidence="4" key="1">
    <citation type="journal article" date="2019" name="Int. J. Syst. Evol. Microbiol.">
        <title>The Global Catalogue of Microorganisms (GCM) 10K type strain sequencing project: providing services to taxonomists for standard genome sequencing and annotation.</title>
        <authorList>
            <consortium name="The Broad Institute Genomics Platform"/>
            <consortium name="The Broad Institute Genome Sequencing Center for Infectious Disease"/>
            <person name="Wu L."/>
            <person name="Ma J."/>
        </authorList>
    </citation>
    <scope>NUCLEOTIDE SEQUENCE [LARGE SCALE GENOMIC DNA]</scope>
    <source>
        <strain evidence="4">CGMCC 4.7020</strain>
    </source>
</reference>
<dbReference type="Pfam" id="PF05270">
    <property type="entry name" value="AbfB"/>
    <property type="match status" value="1"/>
</dbReference>
<feature type="compositionally biased region" description="Polar residues" evidence="1">
    <location>
        <begin position="126"/>
        <end position="149"/>
    </location>
</feature>
<dbReference type="SUPFAM" id="SSF110221">
    <property type="entry name" value="AbfB domain"/>
    <property type="match status" value="2"/>
</dbReference>
<dbReference type="Gene3D" id="2.80.10.50">
    <property type="match status" value="1"/>
</dbReference>
<evidence type="ECO:0000313" key="3">
    <source>
        <dbReference type="EMBL" id="MFD1311535.1"/>
    </source>
</evidence>
<comment type="caution">
    <text evidence="3">The sequence shown here is derived from an EMBL/GenBank/DDBJ whole genome shotgun (WGS) entry which is preliminary data.</text>
</comment>
<protein>
    <submittedName>
        <fullName evidence="3">AbfB domain-containing protein</fullName>
    </submittedName>
</protein>
<dbReference type="RefSeq" id="WP_381234448.1">
    <property type="nucleotide sequence ID" value="NZ_JBHSKH010000022.1"/>
</dbReference>
<keyword evidence="4" id="KW-1185">Reference proteome</keyword>
<dbReference type="InterPro" id="IPR007934">
    <property type="entry name" value="AbfB_ABD"/>
</dbReference>
<organism evidence="3 4">
    <name type="scientific">Streptomyces kaempferi</name>
    <dbReference type="NCBI Taxonomy" id="333725"/>
    <lineage>
        <taxon>Bacteria</taxon>
        <taxon>Bacillati</taxon>
        <taxon>Actinomycetota</taxon>
        <taxon>Actinomycetes</taxon>
        <taxon>Kitasatosporales</taxon>
        <taxon>Streptomycetaceae</taxon>
        <taxon>Streptomyces</taxon>
    </lineage>
</organism>
<gene>
    <name evidence="3" type="ORF">ACFQ5X_37735</name>
</gene>
<proteinExistence type="predicted"/>
<evidence type="ECO:0000256" key="1">
    <source>
        <dbReference type="SAM" id="MobiDB-lite"/>
    </source>
</evidence>
<dbReference type="CDD" id="cd23399">
    <property type="entry name" value="beta-trefoil_ABD_ABFB"/>
    <property type="match status" value="1"/>
</dbReference>
<evidence type="ECO:0000259" key="2">
    <source>
        <dbReference type="Pfam" id="PF05270"/>
    </source>
</evidence>
<feature type="region of interest" description="Disordered" evidence="1">
    <location>
        <begin position="1"/>
        <end position="59"/>
    </location>
</feature>
<name>A0ABW3XQD5_9ACTN</name>
<accession>A0ABW3XQD5</accession>
<feature type="region of interest" description="Disordered" evidence="1">
    <location>
        <begin position="94"/>
        <end position="187"/>
    </location>
</feature>
<feature type="domain" description="Alpha-L-arabinofuranosidase B arabinose-binding" evidence="2">
    <location>
        <begin position="183"/>
        <end position="315"/>
    </location>
</feature>
<evidence type="ECO:0000313" key="4">
    <source>
        <dbReference type="Proteomes" id="UP001597058"/>
    </source>
</evidence>
<feature type="compositionally biased region" description="Low complexity" evidence="1">
    <location>
        <begin position="174"/>
        <end position="183"/>
    </location>
</feature>
<dbReference type="Proteomes" id="UP001597058">
    <property type="component" value="Unassembled WGS sequence"/>
</dbReference>
<dbReference type="EMBL" id="JBHTMM010000082">
    <property type="protein sequence ID" value="MFD1311535.1"/>
    <property type="molecule type" value="Genomic_DNA"/>
</dbReference>